<accession>A0A1F5VJU0</accession>
<sequence>MSEIKQLIEKIRQFRDERDWMQFHDHKNMAISIIIEAAELLEHFQWKEKDEIDEYMARHLDEIEEEIADIAIYLFELADNLKLDLSQAKL</sequence>
<comment type="caution">
    <text evidence="1">The sequence shown here is derived from an EMBL/GenBank/DDBJ whole genome shotgun (WGS) entry which is preliminary data.</text>
</comment>
<name>A0A1F5VJU0_9BACT</name>
<dbReference type="PANTHER" id="PTHR46523">
    <property type="entry name" value="DCTP PYROPHOSPHATASE 1"/>
    <property type="match status" value="1"/>
</dbReference>
<reference evidence="1 2" key="1">
    <citation type="journal article" date="2016" name="Nat. Commun.">
        <title>Thousands of microbial genomes shed light on interconnected biogeochemical processes in an aquifer system.</title>
        <authorList>
            <person name="Anantharaman K."/>
            <person name="Brown C.T."/>
            <person name="Hug L.A."/>
            <person name="Sharon I."/>
            <person name="Castelle C.J."/>
            <person name="Probst A.J."/>
            <person name="Thomas B.C."/>
            <person name="Singh A."/>
            <person name="Wilkins M.J."/>
            <person name="Karaoz U."/>
            <person name="Brodie E.L."/>
            <person name="Williams K.H."/>
            <person name="Hubbard S.S."/>
            <person name="Banfield J.F."/>
        </authorList>
    </citation>
    <scope>NUCLEOTIDE SEQUENCE [LARGE SCALE GENOMIC DNA]</scope>
</reference>
<evidence type="ECO:0000313" key="2">
    <source>
        <dbReference type="Proteomes" id="UP000178943"/>
    </source>
</evidence>
<dbReference type="Proteomes" id="UP000178943">
    <property type="component" value="Unassembled WGS sequence"/>
</dbReference>
<dbReference type="Pfam" id="PF12643">
    <property type="entry name" value="MazG-like"/>
    <property type="match status" value="1"/>
</dbReference>
<dbReference type="InterPro" id="IPR052555">
    <property type="entry name" value="dCTP_Pyrophosphatase"/>
</dbReference>
<dbReference type="InterPro" id="IPR025984">
    <property type="entry name" value="DCTPP"/>
</dbReference>
<evidence type="ECO:0000313" key="1">
    <source>
        <dbReference type="EMBL" id="OGF63675.1"/>
    </source>
</evidence>
<dbReference type="AlphaFoldDB" id="A0A1F5VJU0"/>
<protein>
    <recommendedName>
        <fullName evidence="3">Nucleotide pyrophosphohydrolase</fullName>
    </recommendedName>
</protein>
<dbReference type="CDD" id="cd11537">
    <property type="entry name" value="NTP-PPase_RS21-C6_like"/>
    <property type="match status" value="1"/>
</dbReference>
<dbReference type="SUPFAM" id="SSF101386">
    <property type="entry name" value="all-alpha NTP pyrophosphatases"/>
    <property type="match status" value="1"/>
</dbReference>
<dbReference type="PANTHER" id="PTHR46523:SF1">
    <property type="entry name" value="DCTP PYROPHOSPHATASE 1"/>
    <property type="match status" value="1"/>
</dbReference>
<proteinExistence type="predicted"/>
<dbReference type="STRING" id="1817863.A2Y62_02175"/>
<gene>
    <name evidence="1" type="ORF">A2Y62_02175</name>
</gene>
<dbReference type="PIRSF" id="PIRSF029826">
    <property type="entry name" value="UCP029826_pph"/>
    <property type="match status" value="1"/>
</dbReference>
<dbReference type="Gene3D" id="1.10.287.1080">
    <property type="entry name" value="MazG-like"/>
    <property type="match status" value="1"/>
</dbReference>
<dbReference type="GO" id="GO:0047429">
    <property type="term" value="F:nucleoside triphosphate diphosphatase activity"/>
    <property type="evidence" value="ECO:0007669"/>
    <property type="project" value="InterPro"/>
</dbReference>
<evidence type="ECO:0008006" key="3">
    <source>
        <dbReference type="Google" id="ProtNLM"/>
    </source>
</evidence>
<dbReference type="EMBL" id="MFGW01000155">
    <property type="protein sequence ID" value="OGF63675.1"/>
    <property type="molecule type" value="Genomic_DNA"/>
</dbReference>
<dbReference type="GO" id="GO:0009143">
    <property type="term" value="P:nucleoside triphosphate catabolic process"/>
    <property type="evidence" value="ECO:0007669"/>
    <property type="project" value="InterPro"/>
</dbReference>
<organism evidence="1 2">
    <name type="scientific">Candidatus Fischerbacteria bacterium RBG_13_37_8</name>
    <dbReference type="NCBI Taxonomy" id="1817863"/>
    <lineage>
        <taxon>Bacteria</taxon>
        <taxon>Candidatus Fischeribacteriota</taxon>
    </lineage>
</organism>